<dbReference type="WBParaSite" id="BPAG_0000900101-mRNA-1">
    <property type="protein sequence ID" value="BPAG_0000900101-mRNA-1"/>
    <property type="gene ID" value="BPAG_0000900101"/>
</dbReference>
<proteinExistence type="predicted"/>
<reference evidence="1 2" key="2">
    <citation type="submission" date="2018-11" db="EMBL/GenBank/DDBJ databases">
        <authorList>
            <consortium name="Pathogen Informatics"/>
        </authorList>
    </citation>
    <scope>NUCLEOTIDE SEQUENCE [LARGE SCALE GENOMIC DNA]</scope>
</reference>
<dbReference type="Proteomes" id="UP000278627">
    <property type="component" value="Unassembled WGS sequence"/>
</dbReference>
<protein>
    <submittedName>
        <fullName evidence="1 3">Uncharacterized protein</fullName>
    </submittedName>
</protein>
<evidence type="ECO:0000313" key="3">
    <source>
        <dbReference type="WBParaSite" id="BPAG_0000900101-mRNA-1"/>
    </source>
</evidence>
<sequence>MLIIGPTTLRFKKRRCCTSKRNNVALQDMIPNAILTGRVFHWFTCGSIRNGMREDGLVLRNSFHVTANRLEVTLLASEYKSHFCPRSNLETEMHTVRYRQRLCQV</sequence>
<keyword evidence="2" id="KW-1185">Reference proteome</keyword>
<organism evidence="3">
    <name type="scientific">Brugia pahangi</name>
    <name type="common">Filarial nematode worm</name>
    <dbReference type="NCBI Taxonomy" id="6280"/>
    <lineage>
        <taxon>Eukaryota</taxon>
        <taxon>Metazoa</taxon>
        <taxon>Ecdysozoa</taxon>
        <taxon>Nematoda</taxon>
        <taxon>Chromadorea</taxon>
        <taxon>Rhabditida</taxon>
        <taxon>Spirurina</taxon>
        <taxon>Spiruromorpha</taxon>
        <taxon>Filarioidea</taxon>
        <taxon>Onchocercidae</taxon>
        <taxon>Brugia</taxon>
    </lineage>
</organism>
<gene>
    <name evidence="1" type="ORF">BPAG_LOCUS8963</name>
</gene>
<evidence type="ECO:0000313" key="1">
    <source>
        <dbReference type="EMBL" id="VDN90149.1"/>
    </source>
</evidence>
<dbReference type="EMBL" id="UZAD01013144">
    <property type="protein sequence ID" value="VDN90149.1"/>
    <property type="molecule type" value="Genomic_DNA"/>
</dbReference>
<reference evidence="3" key="1">
    <citation type="submission" date="2017-02" db="UniProtKB">
        <authorList>
            <consortium name="WormBaseParasite"/>
        </authorList>
    </citation>
    <scope>IDENTIFICATION</scope>
</reference>
<accession>A0A0N4TKW3</accession>
<dbReference type="AlphaFoldDB" id="A0A0N4TKW3"/>
<name>A0A0N4TKW3_BRUPA</name>
<evidence type="ECO:0000313" key="2">
    <source>
        <dbReference type="Proteomes" id="UP000278627"/>
    </source>
</evidence>